<evidence type="ECO:0000313" key="9">
    <source>
        <dbReference type="Proteomes" id="UP000028681"/>
    </source>
</evidence>
<dbReference type="InterPro" id="IPR010286">
    <property type="entry name" value="METTL16/RlmF"/>
</dbReference>
<sequence>MNHKPVTPPDRRQKAGLHPRNRHHGRYDMAALCRISPALGDFVRAMPGGGESIDFADPQAVRALNRALLAQDYGITHWDIPAQFLCPPIPGRADYLHYLADLLASTRSDGAIPRGAQTCVLDIGTGANCIYPLLGQAEYGWRFTGSDISAQALAAAAAIIRANPALGTRIRLRRQRQPQAIFQGIIKAGEYYAATMCNPPFHRSAAEAAAGSQRKLTNLGLRPPQAARLNFGGRADELWCDGGEQAFILRMIAESRAFATQVGWFTSLVSRRETLPALRRALRAIPVKEMREVTMAQGQKVSRFIAWRF</sequence>
<dbReference type="InterPro" id="IPR029063">
    <property type="entry name" value="SAM-dependent_MTases_sf"/>
</dbReference>
<dbReference type="EC" id="2.1.1.181" evidence="6"/>
<name>A0A076LJP4_9GAMM</name>
<keyword evidence="2 6" id="KW-0698">rRNA processing</keyword>
<dbReference type="RefSeq" id="WP_034162567.1">
    <property type="nucleotide sequence ID" value="NZ_CP006664.1"/>
</dbReference>
<dbReference type="Proteomes" id="UP000028681">
    <property type="component" value="Chromosome"/>
</dbReference>
<comment type="subcellular location">
    <subcellularLocation>
        <location evidence="6">Cytoplasm</location>
    </subcellularLocation>
</comment>
<gene>
    <name evidence="6" type="primary">rlmF</name>
    <name evidence="8" type="ORF">ETEE_0330</name>
</gene>
<evidence type="ECO:0000256" key="5">
    <source>
        <dbReference type="ARBA" id="ARBA00022691"/>
    </source>
</evidence>
<dbReference type="SUPFAM" id="SSF53335">
    <property type="entry name" value="S-adenosyl-L-methionine-dependent methyltransferases"/>
    <property type="match status" value="1"/>
</dbReference>
<comment type="similarity">
    <text evidence="6">Belongs to the methyltransferase superfamily. METTL16/RlmF family.</text>
</comment>
<dbReference type="NCBIfam" id="NF008725">
    <property type="entry name" value="PRK11727.1"/>
    <property type="match status" value="1"/>
</dbReference>
<evidence type="ECO:0000256" key="4">
    <source>
        <dbReference type="ARBA" id="ARBA00022679"/>
    </source>
</evidence>
<protein>
    <recommendedName>
        <fullName evidence="6">Ribosomal RNA large subunit methyltransferase F</fullName>
        <ecNumber evidence="6">2.1.1.181</ecNumber>
    </recommendedName>
    <alternativeName>
        <fullName evidence="6">23S rRNA mA1618 methyltransferase</fullName>
    </alternativeName>
    <alternativeName>
        <fullName evidence="6">rRNA adenine N-6-methyltransferase</fullName>
    </alternativeName>
</protein>
<evidence type="ECO:0000256" key="7">
    <source>
        <dbReference type="SAM" id="MobiDB-lite"/>
    </source>
</evidence>
<organism evidence="8 9">
    <name type="scientific">Edwardsiella anguillarum ET080813</name>
    <dbReference type="NCBI Taxonomy" id="667120"/>
    <lineage>
        <taxon>Bacteria</taxon>
        <taxon>Pseudomonadati</taxon>
        <taxon>Pseudomonadota</taxon>
        <taxon>Gammaproteobacteria</taxon>
        <taxon>Enterobacterales</taxon>
        <taxon>Hafniaceae</taxon>
        <taxon>Edwardsiella</taxon>
    </lineage>
</organism>
<dbReference type="AlphaFoldDB" id="A0A076LJP4"/>
<comment type="catalytic activity">
    <reaction evidence="6">
        <text>adenosine(1618) in 23S rRNA + S-adenosyl-L-methionine = N(6)-methyladenosine(1618) in 23S rRNA + S-adenosyl-L-homocysteine + H(+)</text>
        <dbReference type="Rhea" id="RHEA:16497"/>
        <dbReference type="Rhea" id="RHEA-COMP:10229"/>
        <dbReference type="Rhea" id="RHEA-COMP:10231"/>
        <dbReference type="ChEBI" id="CHEBI:15378"/>
        <dbReference type="ChEBI" id="CHEBI:57856"/>
        <dbReference type="ChEBI" id="CHEBI:59789"/>
        <dbReference type="ChEBI" id="CHEBI:74411"/>
        <dbReference type="ChEBI" id="CHEBI:74449"/>
        <dbReference type="EC" id="2.1.1.181"/>
    </reaction>
</comment>
<dbReference type="KEGG" id="ete:ETEE_0330"/>
<reference evidence="8 9" key="1">
    <citation type="journal article" date="2012" name="PLoS ONE">
        <title>Edwardsiella comparative phylogenomics reveal the new intra/inter-species taxonomic relationships, virulence evolution and niche adaptation mechanisms.</title>
        <authorList>
            <person name="Yang M."/>
            <person name="Lv Y."/>
            <person name="Xiao J."/>
            <person name="Wu H."/>
            <person name="Zheng H."/>
            <person name="Liu Q."/>
            <person name="Zhang Y."/>
            <person name="Wang Q."/>
        </authorList>
    </citation>
    <scope>NUCLEOTIDE SEQUENCE [LARGE SCALE GENOMIC DNA]</scope>
    <source>
        <strain evidence="9">080813</strain>
    </source>
</reference>
<evidence type="ECO:0000256" key="6">
    <source>
        <dbReference type="HAMAP-Rule" id="MF_01848"/>
    </source>
</evidence>
<dbReference type="Gene3D" id="3.40.50.150">
    <property type="entry name" value="Vaccinia Virus protein VP39"/>
    <property type="match status" value="1"/>
</dbReference>
<dbReference type="EMBL" id="CP006664">
    <property type="protein sequence ID" value="AIJ06808.1"/>
    <property type="molecule type" value="Genomic_DNA"/>
</dbReference>
<dbReference type="PIRSF" id="PIRSF029038">
    <property type="entry name" value="Mtase_YbiN_prd"/>
    <property type="match status" value="1"/>
</dbReference>
<evidence type="ECO:0000256" key="3">
    <source>
        <dbReference type="ARBA" id="ARBA00022603"/>
    </source>
</evidence>
<keyword evidence="1 6" id="KW-0963">Cytoplasm</keyword>
<dbReference type="HOGENOM" id="CLU_027534_3_0_6"/>
<keyword evidence="3 6" id="KW-0489">Methyltransferase</keyword>
<dbReference type="Pfam" id="PF05971">
    <property type="entry name" value="Methyltransf_10"/>
    <property type="match status" value="1"/>
</dbReference>
<dbReference type="GO" id="GO:0052907">
    <property type="term" value="F:23S rRNA (adenine(1618)-N(6))-methyltransferase activity"/>
    <property type="evidence" value="ECO:0007669"/>
    <property type="project" value="UniProtKB-EC"/>
</dbReference>
<dbReference type="InterPro" id="IPR016909">
    <property type="entry name" value="rRNA_lsu_MeTfrase_F"/>
</dbReference>
<feature type="region of interest" description="Disordered" evidence="7">
    <location>
        <begin position="1"/>
        <end position="22"/>
    </location>
</feature>
<keyword evidence="5 6" id="KW-0949">S-adenosyl-L-methionine</keyword>
<dbReference type="GeneID" id="33938111"/>
<dbReference type="PANTHER" id="PTHR13393:SF0">
    <property type="entry name" value="RNA N6-ADENOSINE-METHYLTRANSFERASE METTL16"/>
    <property type="match status" value="1"/>
</dbReference>
<dbReference type="HAMAP" id="MF_01848">
    <property type="entry name" value="23SrRNA_methyltr_F"/>
    <property type="match status" value="1"/>
</dbReference>
<comment type="function">
    <text evidence="6">Specifically methylates the adenine in position 1618 of 23S rRNA.</text>
</comment>
<keyword evidence="4 6" id="KW-0808">Transferase</keyword>
<dbReference type="GO" id="GO:0005737">
    <property type="term" value="C:cytoplasm"/>
    <property type="evidence" value="ECO:0007669"/>
    <property type="project" value="UniProtKB-SubCell"/>
</dbReference>
<evidence type="ECO:0000256" key="2">
    <source>
        <dbReference type="ARBA" id="ARBA00022552"/>
    </source>
</evidence>
<evidence type="ECO:0000256" key="1">
    <source>
        <dbReference type="ARBA" id="ARBA00022490"/>
    </source>
</evidence>
<proteinExistence type="inferred from homology"/>
<dbReference type="PANTHER" id="PTHR13393">
    <property type="entry name" value="SAM-DEPENDENT METHYLTRANSFERASE"/>
    <property type="match status" value="1"/>
</dbReference>
<dbReference type="GO" id="GO:0070475">
    <property type="term" value="P:rRNA base methylation"/>
    <property type="evidence" value="ECO:0007669"/>
    <property type="project" value="TreeGrafter"/>
</dbReference>
<accession>A0A076LJP4</accession>
<evidence type="ECO:0000313" key="8">
    <source>
        <dbReference type="EMBL" id="AIJ06808.1"/>
    </source>
</evidence>